<accession>A0ACC2UZ93</accession>
<evidence type="ECO:0000313" key="2">
    <source>
        <dbReference type="Proteomes" id="UP001241377"/>
    </source>
</evidence>
<gene>
    <name evidence="1" type="ORF">QFC19_008863</name>
</gene>
<proteinExistence type="predicted"/>
<organism evidence="1 2">
    <name type="scientific">Naganishia cerealis</name>
    <dbReference type="NCBI Taxonomy" id="610337"/>
    <lineage>
        <taxon>Eukaryota</taxon>
        <taxon>Fungi</taxon>
        <taxon>Dikarya</taxon>
        <taxon>Basidiomycota</taxon>
        <taxon>Agaricomycotina</taxon>
        <taxon>Tremellomycetes</taxon>
        <taxon>Filobasidiales</taxon>
        <taxon>Filobasidiaceae</taxon>
        <taxon>Naganishia</taxon>
    </lineage>
</organism>
<reference evidence="1" key="1">
    <citation type="submission" date="2023-04" db="EMBL/GenBank/DDBJ databases">
        <title>Draft Genome sequencing of Naganishia species isolated from polar environments using Oxford Nanopore Technology.</title>
        <authorList>
            <person name="Leo P."/>
            <person name="Venkateswaran K."/>
        </authorList>
    </citation>
    <scope>NUCLEOTIDE SEQUENCE</scope>
    <source>
        <strain evidence="1">MNA-CCFEE 5261</strain>
    </source>
</reference>
<sequence>MNGNASGVGSSIGGGGASGSGPVSGARQQRVHHFNPHQTPTFHPQQNYGVNHQYGSNANHHHGFTPQQQQHSYGGNAGGGGGGNFVPSGAVGPTPNGYGGYEFVPAQQQAGWRHQYGAGGGYGQMGHGGGLGAGGYYYPSGNAGPMMGMGMNMGMGPGGAGMNGVVAPGYGGMGMGMGGGVVPGMMMGPAMQPPTGINHNGPAPGGVGMGMGMGMGGMQNGAAGMSRFPPAFTPQSQVHAAPQQQLGSLGPGLVGHVNGVNGSGAAGGNGQASSSPYPAYHHASSAATSSSVTSPSLSNTTVNTATTPATTATTTVTVGSASGSVSSPPPNDAASTPTPGSGARSMSSYLPSGMEQNPYAHLHQQHASHPHHNPYANMQPGAGPASNIPLGMSPAAYGNGGLYQPYGPPHQQQPMQNGPPGGPLSPAHMHAPIHSLSVTPKMNHRTSYGYPVLPTTNSTAASGPLRKPSVVISAHDSGISVLGSQSGRRPSISESSLLNVDGAVVEDDESGSEVDDEQASDGEPVFASINQAVAKKAKKSKRKPQPQPQQTEDVKSPSVRLEETVVAEAKQVEEAKETNVLGPAVSLDTEATPPITDTFTDELESFHNDDPSGSRPKRSQWISAGRPHPIETAPGVVFNQSTAIPARLYPIINTWDQIERKGKSGKAKGKMRSQTNAVSLQKRRRAGKGLEVEFGEVSQSVLAEVMRAKEEASALQQNMATDTQQELSNNPPQPSKPTEEVVLKVTDDAIKAEQTTESEAPAAVGPISVDSITPVPTPASVPATSPSPAQASPVAKATPKSWAALLRGPIPKSTPATSAPASVPSSNVTSPTLAQSAVMEQVPGSNEHQSPKKVIVVDGVMTPGGATTPAAPAKPANAWGARPMIVPDQLDLGRLLAEGLDERTRASLKKVTSVPRGLINTGNMCFANSELGRRSIADLGRRTPLTEALIVFLREFAATDPPNPAPSTAASSSASSSNGAAINQPSAMEKQRAHSGQSIREPFVPAFVYEAMKENKRFDSMRRGHQEDAEEFFGFLLETVHEEFLYMQSRYESRNTGGGYGRVPAKVDGSTAETSSDEREVSRPVSPGAAGGDGWLEVGKKQKVNVVRTTESKDSAVSRLFGGKLRSVLHTPGQKDSITLEPYQPLQLDISTPSSVIATDHRS</sequence>
<comment type="caution">
    <text evidence="1">The sequence shown here is derived from an EMBL/GenBank/DDBJ whole genome shotgun (WGS) entry which is preliminary data.</text>
</comment>
<dbReference type="Proteomes" id="UP001241377">
    <property type="component" value="Unassembled WGS sequence"/>
</dbReference>
<protein>
    <submittedName>
        <fullName evidence="1">Uncharacterized protein</fullName>
    </submittedName>
</protein>
<keyword evidence="2" id="KW-1185">Reference proteome</keyword>
<evidence type="ECO:0000313" key="1">
    <source>
        <dbReference type="EMBL" id="KAJ9091995.1"/>
    </source>
</evidence>
<dbReference type="EMBL" id="JASBWR010000140">
    <property type="protein sequence ID" value="KAJ9091995.1"/>
    <property type="molecule type" value="Genomic_DNA"/>
</dbReference>
<name>A0ACC2UZ93_9TREE</name>